<dbReference type="OrthoDB" id="348111at2"/>
<dbReference type="Pfam" id="PF03328">
    <property type="entry name" value="HpcH_HpaI"/>
    <property type="match status" value="1"/>
</dbReference>
<dbReference type="GO" id="GO:0006107">
    <property type="term" value="P:oxaloacetate metabolic process"/>
    <property type="evidence" value="ECO:0007669"/>
    <property type="project" value="TreeGrafter"/>
</dbReference>
<dbReference type="GO" id="GO:0000287">
    <property type="term" value="F:magnesium ion binding"/>
    <property type="evidence" value="ECO:0007669"/>
    <property type="project" value="TreeGrafter"/>
</dbReference>
<dbReference type="AlphaFoldDB" id="A0A446CVV3"/>
<dbReference type="PANTHER" id="PTHR32308:SF0">
    <property type="entry name" value="HPCH_HPAI ALDOLASE_CITRATE LYASE DOMAIN-CONTAINING PROTEIN"/>
    <property type="match status" value="1"/>
</dbReference>
<evidence type="ECO:0000313" key="8">
    <source>
        <dbReference type="Proteomes" id="UP000289184"/>
    </source>
</evidence>
<evidence type="ECO:0000313" key="7">
    <source>
        <dbReference type="EMBL" id="SSW71977.1"/>
    </source>
</evidence>
<accession>A0A446CVV3</accession>
<comment type="cofactor">
    <cofactor evidence="1">
        <name>Mg(2+)</name>
        <dbReference type="ChEBI" id="CHEBI:18420"/>
    </cofactor>
</comment>
<protein>
    <submittedName>
        <fullName evidence="7">Citrate lyase subunit beta</fullName>
        <ecNumber evidence="7">4.1.3.6</ecNumber>
    </submittedName>
</protein>
<name>A0A446CVV3_9BURK</name>
<feature type="binding site" evidence="4">
    <location>
        <position position="131"/>
    </location>
    <ligand>
        <name>substrate</name>
    </ligand>
</feature>
<evidence type="ECO:0000259" key="6">
    <source>
        <dbReference type="Pfam" id="PF03328"/>
    </source>
</evidence>
<feature type="domain" description="HpcH/HpaI aldolase/citrate lyase" evidence="6">
    <location>
        <begin position="8"/>
        <end position="226"/>
    </location>
</feature>
<proteinExistence type="predicted"/>
<feature type="binding site" evidence="5">
    <location>
        <position position="131"/>
    </location>
    <ligand>
        <name>Mg(2+)</name>
        <dbReference type="ChEBI" id="CHEBI:18420"/>
    </ligand>
</feature>
<feature type="binding site" evidence="4">
    <location>
        <position position="69"/>
    </location>
    <ligand>
        <name>substrate</name>
    </ligand>
</feature>
<feature type="binding site" evidence="5">
    <location>
        <position position="158"/>
    </location>
    <ligand>
        <name>Mg(2+)</name>
        <dbReference type="ChEBI" id="CHEBI:18420"/>
    </ligand>
</feature>
<keyword evidence="2 5" id="KW-0479">Metal-binding</keyword>
<dbReference type="Proteomes" id="UP000289184">
    <property type="component" value="Unassembled WGS sequence"/>
</dbReference>
<dbReference type="RefSeq" id="WP_129530412.1">
    <property type="nucleotide sequence ID" value="NZ_UFQB01000033.1"/>
</dbReference>
<dbReference type="InterPro" id="IPR011206">
    <property type="entry name" value="Citrate_lyase_beta/mcl1/mcl2"/>
</dbReference>
<evidence type="ECO:0000256" key="2">
    <source>
        <dbReference type="ARBA" id="ARBA00022723"/>
    </source>
</evidence>
<dbReference type="InterPro" id="IPR005000">
    <property type="entry name" value="Aldolase/citrate-lyase_domain"/>
</dbReference>
<keyword evidence="7" id="KW-0456">Lyase</keyword>
<evidence type="ECO:0000256" key="3">
    <source>
        <dbReference type="ARBA" id="ARBA00022842"/>
    </source>
</evidence>
<dbReference type="PIRSF" id="PIRSF015582">
    <property type="entry name" value="Cit_lyase_B"/>
    <property type="match status" value="1"/>
</dbReference>
<dbReference type="SUPFAM" id="SSF51621">
    <property type="entry name" value="Phosphoenolpyruvate/pyruvate domain"/>
    <property type="match status" value="1"/>
</dbReference>
<reference evidence="7 8" key="1">
    <citation type="submission" date="2018-07" db="EMBL/GenBank/DDBJ databases">
        <authorList>
            <person name="Peeters C."/>
        </authorList>
    </citation>
    <scope>NUCLEOTIDE SEQUENCE [LARGE SCALE GENOMIC DNA]</scope>
    <source>
        <strain evidence="7 8">LMG 3411</strain>
    </source>
</reference>
<dbReference type="Gene3D" id="3.20.20.60">
    <property type="entry name" value="Phosphoenolpyruvate-binding domains"/>
    <property type="match status" value="1"/>
</dbReference>
<gene>
    <name evidence="7" type="primary">citE_2</name>
    <name evidence="7" type="ORF">AGI3411_05390</name>
</gene>
<dbReference type="EMBL" id="UFQB01000033">
    <property type="protein sequence ID" value="SSW71977.1"/>
    <property type="molecule type" value="Genomic_DNA"/>
</dbReference>
<keyword evidence="8" id="KW-1185">Reference proteome</keyword>
<dbReference type="InterPro" id="IPR015813">
    <property type="entry name" value="Pyrv/PenolPyrv_kinase-like_dom"/>
</dbReference>
<keyword evidence="3 5" id="KW-0460">Magnesium</keyword>
<dbReference type="InterPro" id="IPR040442">
    <property type="entry name" value="Pyrv_kinase-like_dom_sf"/>
</dbReference>
<organism evidence="7 8">
    <name type="scientific">Achromobacter agilis</name>
    <dbReference type="NCBI Taxonomy" id="1353888"/>
    <lineage>
        <taxon>Bacteria</taxon>
        <taxon>Pseudomonadati</taxon>
        <taxon>Pseudomonadota</taxon>
        <taxon>Betaproteobacteria</taxon>
        <taxon>Burkholderiales</taxon>
        <taxon>Alcaligenaceae</taxon>
        <taxon>Achromobacter</taxon>
    </lineage>
</organism>
<dbReference type="PANTHER" id="PTHR32308">
    <property type="entry name" value="LYASE BETA SUBUNIT, PUTATIVE (AFU_ORTHOLOGUE AFUA_4G13030)-RELATED"/>
    <property type="match status" value="1"/>
</dbReference>
<evidence type="ECO:0000256" key="1">
    <source>
        <dbReference type="ARBA" id="ARBA00001946"/>
    </source>
</evidence>
<dbReference type="EC" id="4.1.3.6" evidence="7"/>
<dbReference type="GO" id="GO:0008815">
    <property type="term" value="F:citrate (pro-3S)-lyase activity"/>
    <property type="evidence" value="ECO:0007669"/>
    <property type="project" value="UniProtKB-EC"/>
</dbReference>
<sequence length="288" mass="31326">MTHTTIIRSLLFVPAANEKLLASAIGRASDAVILDLEDGTHPSLKPEAREKLRSSIDRLKRASKLAAVRINGDWLTAVEDLTAAVVPGLDIVVLPKVEHPRDVQNLDSIVSELERRANSPENSVRFLLQIESAAALPRLYEIAAASPRIMGIMLGSEDYSLNVGCLPTPDALYYPSLMVLNAARAAGIQPIGFLASIAQLGSPEDFEAVLERAKTLGFRGAVIVHPKFIDVVNRCYTPTPAQLEEARMVIAMFEEALQNGQGAIKVGDLMVDKPVYERARQRLLEAGQ</sequence>
<evidence type="ECO:0000256" key="4">
    <source>
        <dbReference type="PIRSR" id="PIRSR015582-1"/>
    </source>
</evidence>
<evidence type="ECO:0000256" key="5">
    <source>
        <dbReference type="PIRSR" id="PIRSR015582-2"/>
    </source>
</evidence>